<evidence type="ECO:0000259" key="1">
    <source>
        <dbReference type="Pfam" id="PF07944"/>
    </source>
</evidence>
<reference evidence="3 4" key="1">
    <citation type="submission" date="2024-06" db="EMBL/GenBank/DDBJ databases">
        <authorList>
            <person name="Kraege A."/>
            <person name="Thomma B."/>
        </authorList>
    </citation>
    <scope>NUCLEOTIDE SEQUENCE [LARGE SCALE GENOMIC DNA]</scope>
</reference>
<dbReference type="Pfam" id="PF07944">
    <property type="entry name" value="Beta-AFase-like_GH127_cat"/>
    <property type="match status" value="1"/>
</dbReference>
<comment type="caution">
    <text evidence="3">The sequence shown here is derived from an EMBL/GenBank/DDBJ whole genome shotgun (WGS) entry which is preliminary data.</text>
</comment>
<organism evidence="3 4">
    <name type="scientific">Coccomyxa viridis</name>
    <dbReference type="NCBI Taxonomy" id="1274662"/>
    <lineage>
        <taxon>Eukaryota</taxon>
        <taxon>Viridiplantae</taxon>
        <taxon>Chlorophyta</taxon>
        <taxon>core chlorophytes</taxon>
        <taxon>Trebouxiophyceae</taxon>
        <taxon>Trebouxiophyceae incertae sedis</taxon>
        <taxon>Coccomyxaceae</taxon>
        <taxon>Coccomyxa</taxon>
    </lineage>
</organism>
<dbReference type="InterPro" id="IPR008928">
    <property type="entry name" value="6-hairpin_glycosidase_sf"/>
</dbReference>
<name>A0ABP1FHB4_9CHLO</name>
<dbReference type="PANTHER" id="PTHR31151">
    <property type="entry name" value="PROLINE-TRNA LIGASE (DUF1680)"/>
    <property type="match status" value="1"/>
</dbReference>
<feature type="domain" description="Non-reducing end beta-L-arabinofuranosidase-like GH127 catalytic" evidence="1">
    <location>
        <begin position="3"/>
        <end position="320"/>
    </location>
</feature>
<dbReference type="PANTHER" id="PTHR31151:SF0">
    <property type="entry name" value="PROLINE-TRNA LIGASE (DUF1680)"/>
    <property type="match status" value="1"/>
</dbReference>
<evidence type="ECO:0000313" key="3">
    <source>
        <dbReference type="EMBL" id="CAL5219320.1"/>
    </source>
</evidence>
<dbReference type="Proteomes" id="UP001497392">
    <property type="component" value="Unassembled WGS sequence"/>
</dbReference>
<feature type="domain" description="Non-reducing end beta-L-arabinofuranosidase-like GH127 middle" evidence="2">
    <location>
        <begin position="450"/>
        <end position="559"/>
    </location>
</feature>
<dbReference type="SUPFAM" id="SSF48208">
    <property type="entry name" value="Six-hairpin glycosidases"/>
    <property type="match status" value="1"/>
</dbReference>
<dbReference type="InterPro" id="IPR012878">
    <property type="entry name" value="Beta-AFase-like_GH127_cat"/>
</dbReference>
<accession>A0ABP1FHB4</accession>
<protein>
    <submittedName>
        <fullName evidence="3">G1129 protein</fullName>
    </submittedName>
</protein>
<proteinExistence type="predicted"/>
<sequence>MQSIDPDRLLHTFRLNADLNSTAEPFSGSWEDPTCEVRGQFMGHYLSGAARLVNYTGDEAFHQRLDYLIKELSKVQEAFGDGYLSAFPKEHFTRLQSLQAVWAPFYVVHKIIAGLLDAYTFLGDELALDMVVKEAECFLAYQHHVVEVNGTAHWVKMLDNEFGGMAETLFKLYAITGDQKHRRLGEAFIKPSFYGPLVQDEDPLGGLHANTHLAQVNSFAAQYETAGNSSSFAAVNSFFNSITARHSFATGGSNDHEYWGPPLTMADAIMEHVHGTETEETCTQYNILKVARYLFRWSGAPSFADFYERAILNGLFGVLRMPGDHEPHHHDHAHHHHTSAPVAPIISGPNASGTALAAELDVANWRQGAHLMYPGAVSAEGADGSGNDPGPGVLVYLTPMGAGQTRGDSSHGWGSPMHSFWCCYGSAVESFSKVADSIFFYRETEGGLELYINQLVSASLASPRVGLVVKQTATLFGPNFTATANITFASLANGKESSGKLLLKLRIPAWLDEARGASVTVNGEAWAGCQAAAGHMAGSFCTVDRVFTAGDVIQMVLPMTVRAERVQDSRANYSTMHAVMMGPLVMAGLTDGPRQIQADPSTVAELLSEVPAGGLVEIRLADQMSSYLRRSDRKVEVAGKGTIPSLYGSWQLRRVHVRDRAPCVLLSGDDGQQWALESATSPGLFLDLDNQGEIALGEHEGGGWERTLAAELLGSSTSQSLRLIFNGSLPQTLAGSTGGVSSLGPPGRSISVKVMPAAAQYPEGAKVLTGIDREYIVAPLMSIIEEAYTVYFDFQQPSTHPDHQALAAQRSVHEE</sequence>
<evidence type="ECO:0000313" key="4">
    <source>
        <dbReference type="Proteomes" id="UP001497392"/>
    </source>
</evidence>
<evidence type="ECO:0000259" key="2">
    <source>
        <dbReference type="Pfam" id="PF20736"/>
    </source>
</evidence>
<dbReference type="InterPro" id="IPR049046">
    <property type="entry name" value="Beta-AFase-like_GH127_middle"/>
</dbReference>
<dbReference type="EMBL" id="CAXHTA020000002">
    <property type="protein sequence ID" value="CAL5219320.1"/>
    <property type="molecule type" value="Genomic_DNA"/>
</dbReference>
<dbReference type="Pfam" id="PF20736">
    <property type="entry name" value="Glyco_hydro127M"/>
    <property type="match status" value="1"/>
</dbReference>
<keyword evidence="4" id="KW-1185">Reference proteome</keyword>
<gene>
    <name evidence="3" type="primary">g1129</name>
    <name evidence="3" type="ORF">VP750_LOCUS979</name>
</gene>